<protein>
    <submittedName>
        <fullName evidence="1">Uncharacterized protein</fullName>
    </submittedName>
</protein>
<comment type="caution">
    <text evidence="1">The sequence shown here is derived from an EMBL/GenBank/DDBJ whole genome shotgun (WGS) entry which is preliminary data.</text>
</comment>
<gene>
    <name evidence="1" type="ORF">D1O30_21135</name>
</gene>
<dbReference type="AlphaFoldDB" id="A0A3M9XIN5"/>
<proteinExistence type="predicted"/>
<keyword evidence="2" id="KW-1185">Reference proteome</keyword>
<name>A0A3M9XIN5_9HYPH</name>
<reference evidence="1 2" key="1">
    <citation type="submission" date="2018-08" db="EMBL/GenBank/DDBJ databases">
        <title>Genome sequence of Methylocystis hirsuta CSC1, a methanotroph able to accumulate PHAs.</title>
        <authorList>
            <person name="Bordel S."/>
            <person name="Rodriguez E."/>
            <person name="Gancedo J."/>
            <person name="Munoz R."/>
        </authorList>
    </citation>
    <scope>NUCLEOTIDE SEQUENCE [LARGE SCALE GENOMIC DNA]</scope>
    <source>
        <strain evidence="1 2">CSC1</strain>
    </source>
</reference>
<organism evidence="1 2">
    <name type="scientific">Methylocystis hirsuta</name>
    <dbReference type="NCBI Taxonomy" id="369798"/>
    <lineage>
        <taxon>Bacteria</taxon>
        <taxon>Pseudomonadati</taxon>
        <taxon>Pseudomonadota</taxon>
        <taxon>Alphaproteobacteria</taxon>
        <taxon>Hyphomicrobiales</taxon>
        <taxon>Methylocystaceae</taxon>
        <taxon>Methylocystis</taxon>
    </lineage>
</organism>
<evidence type="ECO:0000313" key="2">
    <source>
        <dbReference type="Proteomes" id="UP000268623"/>
    </source>
</evidence>
<dbReference type="Proteomes" id="UP000268623">
    <property type="component" value="Unassembled WGS sequence"/>
</dbReference>
<dbReference type="EMBL" id="QWDD01000004">
    <property type="protein sequence ID" value="RNJ47949.1"/>
    <property type="molecule type" value="Genomic_DNA"/>
</dbReference>
<accession>A0A3M9XIN5</accession>
<evidence type="ECO:0000313" key="1">
    <source>
        <dbReference type="EMBL" id="RNJ47949.1"/>
    </source>
</evidence>
<sequence length="77" mass="8246">MVEPGADSRRSTIIRVHFVEGRSGLVHDDDVRALQQHARSVTILIDDLIAGGGAVARTAGQRGSWRIEEDALVAAKA</sequence>